<dbReference type="Proteomes" id="UP000237105">
    <property type="component" value="Unassembled WGS sequence"/>
</dbReference>
<feature type="region of interest" description="Disordered" evidence="1">
    <location>
        <begin position="1"/>
        <end position="26"/>
    </location>
</feature>
<feature type="compositionally biased region" description="Low complexity" evidence="1">
    <location>
        <begin position="1"/>
        <end position="10"/>
    </location>
</feature>
<proteinExistence type="predicted"/>
<keyword evidence="3" id="KW-1185">Reference proteome</keyword>
<dbReference type="AlphaFoldDB" id="A0A2P5AIE4"/>
<accession>A0A2P5AIE4</accession>
<evidence type="ECO:0000256" key="1">
    <source>
        <dbReference type="SAM" id="MobiDB-lite"/>
    </source>
</evidence>
<dbReference type="EMBL" id="JXTB01000574">
    <property type="protein sequence ID" value="PON36322.1"/>
    <property type="molecule type" value="Genomic_DNA"/>
</dbReference>
<protein>
    <submittedName>
        <fullName evidence="2">Uncharacterized protein</fullName>
    </submittedName>
</protein>
<dbReference type="OrthoDB" id="10508265at2759"/>
<name>A0A2P5AIE4_PARAD</name>
<evidence type="ECO:0000313" key="2">
    <source>
        <dbReference type="EMBL" id="PON36322.1"/>
    </source>
</evidence>
<reference evidence="3" key="1">
    <citation type="submission" date="2016-06" db="EMBL/GenBank/DDBJ databases">
        <title>Parallel loss of symbiosis genes in relatives of nitrogen-fixing non-legume Parasponia.</title>
        <authorList>
            <person name="Van Velzen R."/>
            <person name="Holmer R."/>
            <person name="Bu F."/>
            <person name="Rutten L."/>
            <person name="Van Zeijl A."/>
            <person name="Liu W."/>
            <person name="Santuari L."/>
            <person name="Cao Q."/>
            <person name="Sharma T."/>
            <person name="Shen D."/>
            <person name="Roswanjaya Y."/>
            <person name="Wardhani T."/>
            <person name="Kalhor M.S."/>
            <person name="Jansen J."/>
            <person name="Van den Hoogen J."/>
            <person name="Gungor B."/>
            <person name="Hartog M."/>
            <person name="Hontelez J."/>
            <person name="Verver J."/>
            <person name="Yang W.-C."/>
            <person name="Schijlen E."/>
            <person name="Repin R."/>
            <person name="Schilthuizen M."/>
            <person name="Schranz E."/>
            <person name="Heidstra R."/>
            <person name="Miyata K."/>
            <person name="Fedorova E."/>
            <person name="Kohlen W."/>
            <person name="Bisseling T."/>
            <person name="Smit S."/>
            <person name="Geurts R."/>
        </authorList>
    </citation>
    <scope>NUCLEOTIDE SEQUENCE [LARGE SCALE GENOMIC DNA]</scope>
    <source>
        <strain evidence="3">cv. WU1-14</strain>
    </source>
</reference>
<comment type="caution">
    <text evidence="2">The sequence shown here is derived from an EMBL/GenBank/DDBJ whole genome shotgun (WGS) entry which is preliminary data.</text>
</comment>
<sequence length="111" mass="12047">MISSSTSSSSGKAKRISCSGAQAGLSRGRASVFGNKWGSSLDSDGVRVCLPTSRDHISTRPPPHQLPPADIRVIEAQHQRFAEQDEKQVEKGNKEVVLVWVCNSEEEEEGI</sequence>
<organism evidence="2 3">
    <name type="scientific">Parasponia andersonii</name>
    <name type="common">Sponia andersonii</name>
    <dbReference type="NCBI Taxonomy" id="3476"/>
    <lineage>
        <taxon>Eukaryota</taxon>
        <taxon>Viridiplantae</taxon>
        <taxon>Streptophyta</taxon>
        <taxon>Embryophyta</taxon>
        <taxon>Tracheophyta</taxon>
        <taxon>Spermatophyta</taxon>
        <taxon>Magnoliopsida</taxon>
        <taxon>eudicotyledons</taxon>
        <taxon>Gunneridae</taxon>
        <taxon>Pentapetalae</taxon>
        <taxon>rosids</taxon>
        <taxon>fabids</taxon>
        <taxon>Rosales</taxon>
        <taxon>Cannabaceae</taxon>
        <taxon>Parasponia</taxon>
    </lineage>
</organism>
<gene>
    <name evidence="2" type="ORF">PanWU01x14_329200</name>
</gene>
<evidence type="ECO:0000313" key="3">
    <source>
        <dbReference type="Proteomes" id="UP000237105"/>
    </source>
</evidence>